<evidence type="ECO:0000256" key="1">
    <source>
        <dbReference type="SAM" id="MobiDB-lite"/>
    </source>
</evidence>
<evidence type="ECO:0000313" key="3">
    <source>
        <dbReference type="Proteomes" id="UP001344447"/>
    </source>
</evidence>
<sequence>MNDSFLLKLSNKKRGSGETIDLNSILSLDNKKKRVSKKKKTKQDKEKDQNQAIEKEIKNQTIDDGEDVLKSEKKGEEIKDINEENDNNDGNDDDPIDYSKPIQWNEINIDKLNYKKLEDIKFISNSIGVFKSGLRKHDLIDKIKGYIQMNKEIIENKIKKDNINPFNKNTFGSLVIPNGKDGHNELLFWKVFKNKSIFKYIMSYIDKPSHSIQFDHIISVDSMLENNQINILKEKVKLGKYLTFISSSNTIFDFYDNHEIPFTYTDTWVKLFLDIQDDKQFYRNLFKNYDDQIPFENFDNKYQNILKKIVKSNCIAALQVLIEDFSFIPTIDHLIYSFINCKPKSFKIFLPLITKKEIEKNRSKLEESTLKSYKKHISHEDLIETVICVCSLFKNNKKAIITGLISEICYIVFTKDIILKTLVDVIGLLDTFNYWEDFIKLAIKFQFPWHTNKSFSKQEADSLVNEFKNKIKSLEFSKEQLESSVYHPINYQSKENKIINKLLNIRFIIYLPNSPPYYMEYFICYAKKLFVFNDGFKLSSLIPHSFYDSFPYYKVILEHADYEIFLMVITNLWSNTVNLHSLLYKSNEKNQNNGIIFSKCTNKELQIQFIDKLIEDIKSSSQYQLHPLFLLLLLVKNNDLELVKRFVSQVDKELIAYPNLFKKNLTVVFNEKSVIDNIKSTKVLEYLYNEFVDFSFSNEISDSEFLECLTKFFTKKGQGLDYILSYEPTKSSVSFIVNALENPSIFKISEIVKFRPTDLLNENKEIYFQTLKNTIEKYPNKFIDPILYYKKSFTMNPQKEHIDFFKWFQKFSSKNDYLPKNDLKINLMNYIFDNMENDKLFQDDDSFTIGLLEKYTYVIKFASVRVDLKILERILTICENKYSLGNREDQVKIKMIILNSILFNAIINQQIFLLEYLLLNHPHIFKKKIESKSKTTDNSKNNNNFRNGIFTQNELRELVFLSLKNYNIKITNFLLSIITITKIQLETHSCPQTYYHLKDRFK</sequence>
<dbReference type="PANTHER" id="PTHR32488">
    <property type="entry name" value="UPF0746 PROTEIN DDB_G0280785-RELATED"/>
    <property type="match status" value="1"/>
</dbReference>
<name>A0AAN7TT08_9MYCE</name>
<feature type="compositionally biased region" description="Basic and acidic residues" evidence="1">
    <location>
        <begin position="67"/>
        <end position="82"/>
    </location>
</feature>
<feature type="compositionally biased region" description="Basic residues" evidence="1">
    <location>
        <begin position="32"/>
        <end position="42"/>
    </location>
</feature>
<dbReference type="Proteomes" id="UP001344447">
    <property type="component" value="Unassembled WGS sequence"/>
</dbReference>
<dbReference type="AlphaFoldDB" id="A0AAN7TT08"/>
<dbReference type="PANTHER" id="PTHR32488:SF76">
    <property type="entry name" value="ANKYRIN REPEAT-CONTAINING PROTEIN-RELATED"/>
    <property type="match status" value="1"/>
</dbReference>
<accession>A0AAN7TT08</accession>
<dbReference type="EMBL" id="JAVFKY010000006">
    <property type="protein sequence ID" value="KAK5575125.1"/>
    <property type="molecule type" value="Genomic_DNA"/>
</dbReference>
<organism evidence="2 3">
    <name type="scientific">Dictyostelium firmibasis</name>
    <dbReference type="NCBI Taxonomy" id="79012"/>
    <lineage>
        <taxon>Eukaryota</taxon>
        <taxon>Amoebozoa</taxon>
        <taxon>Evosea</taxon>
        <taxon>Eumycetozoa</taxon>
        <taxon>Dictyostelia</taxon>
        <taxon>Dictyosteliales</taxon>
        <taxon>Dictyosteliaceae</taxon>
        <taxon>Dictyostelium</taxon>
    </lineage>
</organism>
<feature type="compositionally biased region" description="Acidic residues" evidence="1">
    <location>
        <begin position="83"/>
        <end position="96"/>
    </location>
</feature>
<evidence type="ECO:0000313" key="2">
    <source>
        <dbReference type="EMBL" id="KAK5575125.1"/>
    </source>
</evidence>
<feature type="region of interest" description="Disordered" evidence="1">
    <location>
        <begin position="32"/>
        <end position="99"/>
    </location>
</feature>
<comment type="caution">
    <text evidence="2">The sequence shown here is derived from an EMBL/GenBank/DDBJ whole genome shotgun (WGS) entry which is preliminary data.</text>
</comment>
<dbReference type="InterPro" id="IPR051904">
    <property type="entry name" value="UPF0746_actin_org"/>
</dbReference>
<gene>
    <name evidence="2" type="ORF">RB653_010381</name>
</gene>
<keyword evidence="3" id="KW-1185">Reference proteome</keyword>
<feature type="compositionally biased region" description="Basic and acidic residues" evidence="1">
    <location>
        <begin position="43"/>
        <end position="58"/>
    </location>
</feature>
<proteinExistence type="predicted"/>
<reference evidence="2 3" key="1">
    <citation type="submission" date="2023-11" db="EMBL/GenBank/DDBJ databases">
        <title>Dfirmibasis_genome.</title>
        <authorList>
            <person name="Edelbroek B."/>
            <person name="Kjellin J."/>
            <person name="Jerlstrom-Hultqvist J."/>
            <person name="Soderbom F."/>
        </authorList>
    </citation>
    <scope>NUCLEOTIDE SEQUENCE [LARGE SCALE GENOMIC DNA]</scope>
    <source>
        <strain evidence="2 3">TNS-C-14</strain>
    </source>
</reference>
<protein>
    <submittedName>
        <fullName evidence="2">Uncharacterized protein</fullName>
    </submittedName>
</protein>